<evidence type="ECO:0000259" key="4">
    <source>
        <dbReference type="PROSITE" id="PS51186"/>
    </source>
</evidence>
<organism evidence="5 6">
    <name type="scientific">Georgenia soli</name>
    <dbReference type="NCBI Taxonomy" id="638953"/>
    <lineage>
        <taxon>Bacteria</taxon>
        <taxon>Bacillati</taxon>
        <taxon>Actinomycetota</taxon>
        <taxon>Actinomycetes</taxon>
        <taxon>Micrococcales</taxon>
        <taxon>Bogoriellaceae</taxon>
        <taxon>Georgenia</taxon>
    </lineage>
</organism>
<dbReference type="PANTHER" id="PTHR43877">
    <property type="entry name" value="AMINOALKYLPHOSPHONATE N-ACETYLTRANSFERASE-RELATED-RELATED"/>
    <property type="match status" value="1"/>
</dbReference>
<comment type="caution">
    <text evidence="5">The sequence shown here is derived from an EMBL/GenBank/DDBJ whole genome shotgun (WGS) entry which is preliminary data.</text>
</comment>
<dbReference type="PROSITE" id="PS51186">
    <property type="entry name" value="GNAT"/>
    <property type="match status" value="1"/>
</dbReference>
<sequence length="231" mass="24806">MNEQVVVRQARPADVRAIYELVQPYAEQRILVAKELIDYFEAVQEFVVAEEQDYGGRTFEGEATLHVGPDGTGPADDDEPAPPDGPDDEPASPDGPGDVAASASPEGAAAGGGSDGPRIVGCGALHVLWDDIAEVRTLAVAPEAAGRGIGRRLLETLVNRARNLGLRRVFCLTFEVDFFRRHGFQVIAGTPVGTDVYAQMLRSHDDGVAEFLDLARVKPNTLGNSRMLLEL</sequence>
<evidence type="ECO:0000313" key="5">
    <source>
        <dbReference type="EMBL" id="PFG40315.1"/>
    </source>
</evidence>
<keyword evidence="2" id="KW-0012">Acyltransferase</keyword>
<feature type="compositionally biased region" description="Acidic residues" evidence="3">
    <location>
        <begin position="75"/>
        <end position="91"/>
    </location>
</feature>
<keyword evidence="6" id="KW-1185">Reference proteome</keyword>
<dbReference type="OrthoDB" id="9793138at2"/>
<feature type="compositionally biased region" description="Low complexity" evidence="3">
    <location>
        <begin position="92"/>
        <end position="108"/>
    </location>
</feature>
<dbReference type="InterPro" id="IPR000182">
    <property type="entry name" value="GNAT_dom"/>
</dbReference>
<evidence type="ECO:0000256" key="3">
    <source>
        <dbReference type="SAM" id="MobiDB-lite"/>
    </source>
</evidence>
<evidence type="ECO:0000256" key="1">
    <source>
        <dbReference type="ARBA" id="ARBA00022679"/>
    </source>
</evidence>
<gene>
    <name evidence="5" type="ORF">ATJ97_2840</name>
</gene>
<accession>A0A2A9EPY5</accession>
<dbReference type="SUPFAM" id="SSF55729">
    <property type="entry name" value="Acyl-CoA N-acyltransferases (Nat)"/>
    <property type="match status" value="1"/>
</dbReference>
<evidence type="ECO:0000256" key="2">
    <source>
        <dbReference type="ARBA" id="ARBA00023315"/>
    </source>
</evidence>
<dbReference type="InterPro" id="IPR050832">
    <property type="entry name" value="Bact_Acetyltransf"/>
</dbReference>
<dbReference type="Pfam" id="PF00583">
    <property type="entry name" value="Acetyltransf_1"/>
    <property type="match status" value="1"/>
</dbReference>
<dbReference type="NCBIfam" id="NF005921">
    <property type="entry name" value="PRK07922.1"/>
    <property type="match status" value="1"/>
</dbReference>
<dbReference type="Proteomes" id="UP000222106">
    <property type="component" value="Unassembled WGS sequence"/>
</dbReference>
<dbReference type="AlphaFoldDB" id="A0A2A9EPY5"/>
<dbReference type="InterPro" id="IPR016181">
    <property type="entry name" value="Acyl_CoA_acyltransferase"/>
</dbReference>
<dbReference type="EMBL" id="PDJI01000004">
    <property type="protein sequence ID" value="PFG40315.1"/>
    <property type="molecule type" value="Genomic_DNA"/>
</dbReference>
<dbReference type="Gene3D" id="3.40.630.30">
    <property type="match status" value="1"/>
</dbReference>
<feature type="domain" description="N-acetyltransferase" evidence="4">
    <location>
        <begin position="5"/>
        <end position="203"/>
    </location>
</feature>
<feature type="region of interest" description="Disordered" evidence="3">
    <location>
        <begin position="61"/>
        <end position="115"/>
    </location>
</feature>
<proteinExistence type="predicted"/>
<dbReference type="CDD" id="cd04301">
    <property type="entry name" value="NAT_SF"/>
    <property type="match status" value="1"/>
</dbReference>
<reference evidence="5 6" key="1">
    <citation type="submission" date="2017-10" db="EMBL/GenBank/DDBJ databases">
        <title>Sequencing the genomes of 1000 actinobacteria strains.</title>
        <authorList>
            <person name="Klenk H.-P."/>
        </authorList>
    </citation>
    <scope>NUCLEOTIDE SEQUENCE [LARGE SCALE GENOMIC DNA]</scope>
    <source>
        <strain evidence="5 6">DSM 21838</strain>
    </source>
</reference>
<protein>
    <submittedName>
        <fullName evidence="5">Amino-acid N-acetyltransferase</fullName>
    </submittedName>
</protein>
<dbReference type="GO" id="GO:0016747">
    <property type="term" value="F:acyltransferase activity, transferring groups other than amino-acyl groups"/>
    <property type="evidence" value="ECO:0007669"/>
    <property type="project" value="InterPro"/>
</dbReference>
<evidence type="ECO:0000313" key="6">
    <source>
        <dbReference type="Proteomes" id="UP000222106"/>
    </source>
</evidence>
<name>A0A2A9EPY5_9MICO</name>
<keyword evidence="1 5" id="KW-0808">Transferase</keyword>